<dbReference type="InterPro" id="IPR012337">
    <property type="entry name" value="RNaseH-like_sf"/>
</dbReference>
<name>A0A2I0K2C6_PUNGR</name>
<feature type="region of interest" description="Disordered" evidence="1">
    <location>
        <begin position="1"/>
        <end position="21"/>
    </location>
</feature>
<dbReference type="Proteomes" id="UP000233551">
    <property type="component" value="Unassembled WGS sequence"/>
</dbReference>
<comment type="caution">
    <text evidence="3">The sequence shown here is derived from an EMBL/GenBank/DDBJ whole genome shotgun (WGS) entry which is preliminary data.</text>
</comment>
<reference evidence="3 4" key="1">
    <citation type="submission" date="2017-11" db="EMBL/GenBank/DDBJ databases">
        <title>De-novo sequencing of pomegranate (Punica granatum L.) genome.</title>
        <authorList>
            <person name="Akparov Z."/>
            <person name="Amiraslanov A."/>
            <person name="Hajiyeva S."/>
            <person name="Abbasov M."/>
            <person name="Kaur K."/>
            <person name="Hamwieh A."/>
            <person name="Solovyev V."/>
            <person name="Salamov A."/>
            <person name="Braich B."/>
            <person name="Kosarev P."/>
            <person name="Mahmoud A."/>
            <person name="Hajiyev E."/>
            <person name="Babayeva S."/>
            <person name="Izzatullayeva V."/>
            <person name="Mammadov A."/>
            <person name="Mammadov A."/>
            <person name="Sharifova S."/>
            <person name="Ojaghi J."/>
            <person name="Eynullazada K."/>
            <person name="Bayramov B."/>
            <person name="Abdulazimova A."/>
            <person name="Shahmuradov I."/>
        </authorList>
    </citation>
    <scope>NUCLEOTIDE SEQUENCE [LARGE SCALE GENOMIC DNA]</scope>
    <source>
        <strain evidence="4">cv. AG2017</strain>
        <tissue evidence="3">Leaf</tissue>
    </source>
</reference>
<feature type="domain" description="G-patch" evidence="2">
    <location>
        <begin position="220"/>
        <end position="266"/>
    </location>
</feature>
<dbReference type="PROSITE" id="PS50174">
    <property type="entry name" value="G_PATCH"/>
    <property type="match status" value="1"/>
</dbReference>
<dbReference type="Gene3D" id="1.10.340.70">
    <property type="match status" value="1"/>
</dbReference>
<evidence type="ECO:0000313" key="4">
    <source>
        <dbReference type="Proteomes" id="UP000233551"/>
    </source>
</evidence>
<evidence type="ECO:0000256" key="1">
    <source>
        <dbReference type="SAM" id="MobiDB-lite"/>
    </source>
</evidence>
<accession>A0A2I0K2C6</accession>
<evidence type="ECO:0000313" key="3">
    <source>
        <dbReference type="EMBL" id="PKI62708.1"/>
    </source>
</evidence>
<dbReference type="GO" id="GO:0004523">
    <property type="term" value="F:RNA-DNA hybrid ribonuclease activity"/>
    <property type="evidence" value="ECO:0007669"/>
    <property type="project" value="InterPro"/>
</dbReference>
<dbReference type="PANTHER" id="PTHR48475:SF1">
    <property type="entry name" value="RNASE H TYPE-1 DOMAIN-CONTAINING PROTEIN"/>
    <property type="match status" value="1"/>
</dbReference>
<dbReference type="PANTHER" id="PTHR48475">
    <property type="entry name" value="RIBONUCLEASE H"/>
    <property type="match status" value="1"/>
</dbReference>
<proteinExistence type="predicted"/>
<dbReference type="SMART" id="SM00443">
    <property type="entry name" value="G_patch"/>
    <property type="match status" value="1"/>
</dbReference>
<organism evidence="3 4">
    <name type="scientific">Punica granatum</name>
    <name type="common">Pomegranate</name>
    <dbReference type="NCBI Taxonomy" id="22663"/>
    <lineage>
        <taxon>Eukaryota</taxon>
        <taxon>Viridiplantae</taxon>
        <taxon>Streptophyta</taxon>
        <taxon>Embryophyta</taxon>
        <taxon>Tracheophyta</taxon>
        <taxon>Spermatophyta</taxon>
        <taxon>Magnoliopsida</taxon>
        <taxon>eudicotyledons</taxon>
        <taxon>Gunneridae</taxon>
        <taxon>Pentapetalae</taxon>
        <taxon>rosids</taxon>
        <taxon>malvids</taxon>
        <taxon>Myrtales</taxon>
        <taxon>Lythraceae</taxon>
        <taxon>Punica</taxon>
    </lineage>
</organism>
<keyword evidence="4" id="KW-1185">Reference proteome</keyword>
<gene>
    <name evidence="3" type="ORF">CRG98_016903</name>
</gene>
<dbReference type="Pfam" id="PF01585">
    <property type="entry name" value="G-patch"/>
    <property type="match status" value="1"/>
</dbReference>
<protein>
    <recommendedName>
        <fullName evidence="2">G-patch domain-containing protein</fullName>
    </recommendedName>
</protein>
<sequence length="805" mass="90332">MGITRSGRVYENPAATDKGKAPVAETEAILGVPPTPPKKVIEEEAEAFMKIIKASDSEPHREALLRVLTAAQVPKGTSPDRIEETINSIFSNTISFSDDELPSEGCAHSRALHIVCKCNNHIVGQVMIENGSALNVCPVTTLKQMNVDLNRVRPSKTAVEAFDGSRRERIITVKGEEDYAIYKETAVPYINVGNDENLPFHSFETISVIRDYGEVGPSRADRMIGKVLLRHNYIPGTGLGARGQGINRPIEVEEYKHRRGLGFRPSCHEIIEARRGNHLHRLAMHYGKLNRGMQVPPLSHFFPGPPLIIGSTLDGPSSDFDDTPDALPTVYAVTEEIPLGVHIRSAQENEELNNWTSVLRYSAVITDCLGEPGPIYFGEGVDEESQVPEIEESLPRLEDRRLTALEPTEEINVGIEDEPRTLKIGTGLDPTQRARMIDFLTRSGKLLGFVVSERVIEVDPDKVKAIRELPPPLSVREAIADHLAKFPIEDSTSINPNFPYEGILQVDNEKEKPEYKMYFDGAVNSTGSGIDAVLISPNGRYYPVTAKIDFPCTNNVAEYEACILGLQAAIDFKWKTKDAKLVPYHEYLERLTENFEDISFTYTPRMKNQFANALATLASMVSITRENLIEPLEIEIAKGPAHCNVIEASEAKPWYKDIKNFLRTGQYPPFADRRDRKTLRRLAIHYFLSGEILYRRSFDSTLLRCIDEHESRRLMEEMHLGNCGPHMNGLMLAKKIMRLGYYGSTMETDCVKHVRHCHRCQVYADQIKAPPHELRPMTASWPFSMWGMDVIGPINPKASNGHMFC</sequence>
<dbReference type="Gene3D" id="3.30.420.10">
    <property type="entry name" value="Ribonuclease H-like superfamily/Ribonuclease H"/>
    <property type="match status" value="2"/>
</dbReference>
<dbReference type="InterPro" id="IPR036397">
    <property type="entry name" value="RNaseH_sf"/>
</dbReference>
<evidence type="ECO:0000259" key="2">
    <source>
        <dbReference type="PROSITE" id="PS50174"/>
    </source>
</evidence>
<dbReference type="InterPro" id="IPR002156">
    <property type="entry name" value="RNaseH_domain"/>
</dbReference>
<dbReference type="Pfam" id="PF13456">
    <property type="entry name" value="RVT_3"/>
    <property type="match status" value="1"/>
</dbReference>
<dbReference type="InterPro" id="IPR000467">
    <property type="entry name" value="G_patch_dom"/>
</dbReference>
<dbReference type="EMBL" id="PGOL01000952">
    <property type="protein sequence ID" value="PKI62708.1"/>
    <property type="molecule type" value="Genomic_DNA"/>
</dbReference>
<dbReference type="CDD" id="cd09279">
    <property type="entry name" value="RNase_HI_like"/>
    <property type="match status" value="1"/>
</dbReference>
<dbReference type="SUPFAM" id="SSF53098">
    <property type="entry name" value="Ribonuclease H-like"/>
    <property type="match status" value="1"/>
</dbReference>
<dbReference type="GO" id="GO:0003676">
    <property type="term" value="F:nucleic acid binding"/>
    <property type="evidence" value="ECO:0007669"/>
    <property type="project" value="InterPro"/>
</dbReference>
<dbReference type="STRING" id="22663.A0A2I0K2C6"/>
<dbReference type="AlphaFoldDB" id="A0A2I0K2C6"/>